<dbReference type="RefSeq" id="WP_255890825.1">
    <property type="nucleotide sequence ID" value="NZ_JAFMZM010000003.1"/>
</dbReference>
<protein>
    <recommendedName>
        <fullName evidence="3">SRPBCC family protein</fullName>
    </recommendedName>
</protein>
<dbReference type="InterPro" id="IPR023393">
    <property type="entry name" value="START-like_dom_sf"/>
</dbReference>
<dbReference type="EMBL" id="JBHTCH010000005">
    <property type="protein sequence ID" value="MFC7359926.1"/>
    <property type="molecule type" value="Genomic_DNA"/>
</dbReference>
<keyword evidence="2" id="KW-1185">Reference proteome</keyword>
<dbReference type="Gene3D" id="3.30.530.20">
    <property type="match status" value="1"/>
</dbReference>
<sequence length="182" mass="19796">MRGLPWTWGDTGASLAPPAPATYDGPHLVRSVSVAAPPDAVFRWLVQLQVAPYSYDLLDNWGRRSPRRLIEGLTVEQGTSMMGIFTVTALVPDRLLELTLTDPGALRAFGPLVCTYQTVPQVAGTTLRCDVFLTSRSGAGRLRAYLLAWGDLVMMRKQLLTFATLSERSAGPGLSEWAHGVP</sequence>
<reference evidence="2" key="1">
    <citation type="journal article" date="2019" name="Int. J. Syst. Evol. Microbiol.">
        <title>The Global Catalogue of Microorganisms (GCM) 10K type strain sequencing project: providing services to taxonomists for standard genome sequencing and annotation.</title>
        <authorList>
            <consortium name="The Broad Institute Genomics Platform"/>
            <consortium name="The Broad Institute Genome Sequencing Center for Infectious Disease"/>
            <person name="Wu L."/>
            <person name="Ma J."/>
        </authorList>
    </citation>
    <scope>NUCLEOTIDE SEQUENCE [LARGE SCALE GENOMIC DNA]</scope>
    <source>
        <strain evidence="2">FCH27</strain>
    </source>
</reference>
<accession>A0ABW2MY17</accession>
<evidence type="ECO:0000313" key="2">
    <source>
        <dbReference type="Proteomes" id="UP001596524"/>
    </source>
</evidence>
<comment type="caution">
    <text evidence="1">The sequence shown here is derived from an EMBL/GenBank/DDBJ whole genome shotgun (WGS) entry which is preliminary data.</text>
</comment>
<proteinExistence type="predicted"/>
<evidence type="ECO:0000313" key="1">
    <source>
        <dbReference type="EMBL" id="MFC7359926.1"/>
    </source>
</evidence>
<gene>
    <name evidence="1" type="ORF">ACFQO6_06555</name>
</gene>
<dbReference type="Proteomes" id="UP001596524">
    <property type="component" value="Unassembled WGS sequence"/>
</dbReference>
<name>A0ABW2MY17_9ACTN</name>
<dbReference type="SUPFAM" id="SSF55961">
    <property type="entry name" value="Bet v1-like"/>
    <property type="match status" value="1"/>
</dbReference>
<evidence type="ECO:0008006" key="3">
    <source>
        <dbReference type="Google" id="ProtNLM"/>
    </source>
</evidence>
<organism evidence="1 2">
    <name type="scientific">Nocardioides astragali</name>
    <dbReference type="NCBI Taxonomy" id="1776736"/>
    <lineage>
        <taxon>Bacteria</taxon>
        <taxon>Bacillati</taxon>
        <taxon>Actinomycetota</taxon>
        <taxon>Actinomycetes</taxon>
        <taxon>Propionibacteriales</taxon>
        <taxon>Nocardioidaceae</taxon>
        <taxon>Nocardioides</taxon>
    </lineage>
</organism>